<evidence type="ECO:0000313" key="2">
    <source>
        <dbReference type="EMBL" id="MCI13149.1"/>
    </source>
</evidence>
<dbReference type="CDD" id="cd01647">
    <property type="entry name" value="RT_LTR"/>
    <property type="match status" value="1"/>
</dbReference>
<comment type="caution">
    <text evidence="2">The sequence shown here is derived from an EMBL/GenBank/DDBJ whole genome shotgun (WGS) entry which is preliminary data.</text>
</comment>
<dbReference type="AlphaFoldDB" id="A0A392PNT3"/>
<dbReference type="SUPFAM" id="SSF56672">
    <property type="entry name" value="DNA/RNA polymerases"/>
    <property type="match status" value="1"/>
</dbReference>
<dbReference type="Pfam" id="PF00078">
    <property type="entry name" value="RVT_1"/>
    <property type="match status" value="1"/>
</dbReference>
<accession>A0A392PNT3</accession>
<evidence type="ECO:0000313" key="3">
    <source>
        <dbReference type="Proteomes" id="UP000265520"/>
    </source>
</evidence>
<dbReference type="Gene3D" id="3.30.70.270">
    <property type="match status" value="1"/>
</dbReference>
<dbReference type="EMBL" id="LXQA010087088">
    <property type="protein sequence ID" value="MCI13149.1"/>
    <property type="molecule type" value="Genomic_DNA"/>
</dbReference>
<keyword evidence="3" id="KW-1185">Reference proteome</keyword>
<organism evidence="2 3">
    <name type="scientific">Trifolium medium</name>
    <dbReference type="NCBI Taxonomy" id="97028"/>
    <lineage>
        <taxon>Eukaryota</taxon>
        <taxon>Viridiplantae</taxon>
        <taxon>Streptophyta</taxon>
        <taxon>Embryophyta</taxon>
        <taxon>Tracheophyta</taxon>
        <taxon>Spermatophyta</taxon>
        <taxon>Magnoliopsida</taxon>
        <taxon>eudicotyledons</taxon>
        <taxon>Gunneridae</taxon>
        <taxon>Pentapetalae</taxon>
        <taxon>rosids</taxon>
        <taxon>fabids</taxon>
        <taxon>Fabales</taxon>
        <taxon>Fabaceae</taxon>
        <taxon>Papilionoideae</taxon>
        <taxon>50 kb inversion clade</taxon>
        <taxon>NPAAA clade</taxon>
        <taxon>Hologalegina</taxon>
        <taxon>IRL clade</taxon>
        <taxon>Trifolieae</taxon>
        <taxon>Trifolium</taxon>
    </lineage>
</organism>
<dbReference type="InterPro" id="IPR053134">
    <property type="entry name" value="RNA-dir_DNA_polymerase"/>
</dbReference>
<feature type="domain" description="Reverse transcriptase" evidence="1">
    <location>
        <begin position="8"/>
        <end position="115"/>
    </location>
</feature>
<dbReference type="Proteomes" id="UP000265520">
    <property type="component" value="Unassembled WGS sequence"/>
</dbReference>
<sequence>MCTCKNAPSLPNIDKLVDSSSRYKLLSFMDSYSDYNKIPMFEGDRYKMAFMTEHANYKYNVMSFGLKNAGATYQRMMNKIFYEEIGDALKVCMDDMIVKSAEERQQEVHLSAVFDK</sequence>
<evidence type="ECO:0000259" key="1">
    <source>
        <dbReference type="Pfam" id="PF00078"/>
    </source>
</evidence>
<dbReference type="InterPro" id="IPR043128">
    <property type="entry name" value="Rev_trsase/Diguanyl_cyclase"/>
</dbReference>
<dbReference type="InterPro" id="IPR000477">
    <property type="entry name" value="RT_dom"/>
</dbReference>
<dbReference type="PANTHER" id="PTHR24559">
    <property type="entry name" value="TRANSPOSON TY3-I GAG-POL POLYPROTEIN"/>
    <property type="match status" value="1"/>
</dbReference>
<reference evidence="2 3" key="1">
    <citation type="journal article" date="2018" name="Front. Plant Sci.">
        <title>Red Clover (Trifolium pratense) and Zigzag Clover (T. medium) - A Picture of Genomic Similarities and Differences.</title>
        <authorList>
            <person name="Dluhosova J."/>
            <person name="Istvanek J."/>
            <person name="Nedelnik J."/>
            <person name="Repkova J."/>
        </authorList>
    </citation>
    <scope>NUCLEOTIDE SEQUENCE [LARGE SCALE GENOMIC DNA]</scope>
    <source>
        <strain evidence="3">cv. 10/8</strain>
        <tissue evidence="2">Leaf</tissue>
    </source>
</reference>
<protein>
    <recommendedName>
        <fullName evidence="1">Reverse transcriptase domain-containing protein</fullName>
    </recommendedName>
</protein>
<feature type="non-terminal residue" evidence="2">
    <location>
        <position position="116"/>
    </location>
</feature>
<dbReference type="Gene3D" id="3.10.10.10">
    <property type="entry name" value="HIV Type 1 Reverse Transcriptase, subunit A, domain 1"/>
    <property type="match status" value="1"/>
</dbReference>
<name>A0A392PNT3_9FABA</name>
<dbReference type="PANTHER" id="PTHR24559:SF444">
    <property type="entry name" value="REVERSE TRANSCRIPTASE DOMAIN-CONTAINING PROTEIN"/>
    <property type="match status" value="1"/>
</dbReference>
<dbReference type="InterPro" id="IPR043502">
    <property type="entry name" value="DNA/RNA_pol_sf"/>
</dbReference>
<proteinExistence type="predicted"/>